<dbReference type="eggNOG" id="COG3324">
    <property type="taxonomic scope" value="Bacteria"/>
</dbReference>
<keyword evidence="2" id="KW-0223">Dioxygenase</keyword>
<dbReference type="InterPro" id="IPR037523">
    <property type="entry name" value="VOC_core"/>
</dbReference>
<evidence type="ECO:0000259" key="1">
    <source>
        <dbReference type="PROSITE" id="PS51819"/>
    </source>
</evidence>
<dbReference type="InterPro" id="IPR041581">
    <property type="entry name" value="Glyoxalase_6"/>
</dbReference>
<dbReference type="OrthoDB" id="9793039at2"/>
<reference evidence="2" key="1">
    <citation type="submission" date="2008-01" db="EMBL/GenBank/DDBJ databases">
        <title>Complete sequence of chromosome of Caulobacter sp. K31.</title>
        <authorList>
            <consortium name="US DOE Joint Genome Institute"/>
            <person name="Copeland A."/>
            <person name="Lucas S."/>
            <person name="Lapidus A."/>
            <person name="Barry K."/>
            <person name="Glavina del Rio T."/>
            <person name="Dalin E."/>
            <person name="Tice H."/>
            <person name="Pitluck S."/>
            <person name="Bruce D."/>
            <person name="Goodwin L."/>
            <person name="Thompson L.S."/>
            <person name="Brettin T."/>
            <person name="Detter J.C."/>
            <person name="Han C."/>
            <person name="Schmutz J."/>
            <person name="Larimer F."/>
            <person name="Land M."/>
            <person name="Hauser L."/>
            <person name="Kyrpides N."/>
            <person name="Kim E."/>
            <person name="Stephens C."/>
            <person name="Richardson P."/>
        </authorList>
    </citation>
    <scope>NUCLEOTIDE SEQUENCE [LARGE SCALE GENOMIC DNA]</scope>
    <source>
        <strain evidence="2">K31</strain>
    </source>
</reference>
<accession>B0T3P1</accession>
<proteinExistence type="predicted"/>
<dbReference type="Pfam" id="PF18029">
    <property type="entry name" value="Glyoxalase_6"/>
    <property type="match status" value="1"/>
</dbReference>
<dbReference type="InterPro" id="IPR029068">
    <property type="entry name" value="Glyas_Bleomycin-R_OHBP_Dase"/>
</dbReference>
<protein>
    <submittedName>
        <fullName evidence="2">Glyoxalase/bleomycin resistance protein/dioxygenase</fullName>
    </submittedName>
</protein>
<dbReference type="KEGG" id="cak:Caul_1798"/>
<dbReference type="HOGENOM" id="CLU_1633142_0_0_5"/>
<feature type="domain" description="VOC" evidence="1">
    <location>
        <begin position="4"/>
        <end position="147"/>
    </location>
</feature>
<dbReference type="GO" id="GO:0051213">
    <property type="term" value="F:dioxygenase activity"/>
    <property type="evidence" value="ECO:0007669"/>
    <property type="project" value="UniProtKB-KW"/>
</dbReference>
<dbReference type="PROSITE" id="PS51819">
    <property type="entry name" value="VOC"/>
    <property type="match status" value="1"/>
</dbReference>
<keyword evidence="2" id="KW-0560">Oxidoreductase</keyword>
<evidence type="ECO:0000313" key="2">
    <source>
        <dbReference type="EMBL" id="ABZ70927.1"/>
    </source>
</evidence>
<dbReference type="SUPFAM" id="SSF54593">
    <property type="entry name" value="Glyoxalase/Bleomycin resistance protein/Dihydroxybiphenyl dioxygenase"/>
    <property type="match status" value="1"/>
</dbReference>
<gene>
    <name evidence="2" type="ordered locus">Caul_1798</name>
</gene>
<name>B0T3P1_CAUSK</name>
<sequence length="161" mass="18114">MTNTLIFVDLASEDPSAAGKFYAEVFGWQNDARPEGEYHRMVPGGFFKKSDGTDSEIGNLHLGIFKADNARPHPEPTGVDPRHLSTDGRKPRIWVLIGDDDSAERILDTAVKLGATELWRDHYWSEFNGYNHAFRDPWGNEILLWGKAGADPVIPESFTRE</sequence>
<organism evidence="2">
    <name type="scientific">Caulobacter sp. (strain K31)</name>
    <dbReference type="NCBI Taxonomy" id="366602"/>
    <lineage>
        <taxon>Bacteria</taxon>
        <taxon>Pseudomonadati</taxon>
        <taxon>Pseudomonadota</taxon>
        <taxon>Alphaproteobacteria</taxon>
        <taxon>Caulobacterales</taxon>
        <taxon>Caulobacteraceae</taxon>
        <taxon>Caulobacter</taxon>
    </lineage>
</organism>
<dbReference type="AlphaFoldDB" id="B0T3P1"/>
<dbReference type="Gene3D" id="3.10.180.10">
    <property type="entry name" value="2,3-Dihydroxybiphenyl 1,2-Dioxygenase, domain 1"/>
    <property type="match status" value="1"/>
</dbReference>
<dbReference type="STRING" id="366602.Caul_1798"/>
<dbReference type="EMBL" id="CP000927">
    <property type="protein sequence ID" value="ABZ70927.1"/>
    <property type="molecule type" value="Genomic_DNA"/>
</dbReference>